<dbReference type="AlphaFoldDB" id="A0A2M8KTP9"/>
<gene>
    <name evidence="5" type="ORF">COU88_00255</name>
</gene>
<dbReference type="Gene3D" id="3.90.550.10">
    <property type="entry name" value="Spore Coat Polysaccharide Biosynthesis Protein SpsA, Chain A"/>
    <property type="match status" value="1"/>
</dbReference>
<accession>A0A2M8KTP9</accession>
<dbReference type="GO" id="GO:0016757">
    <property type="term" value="F:glycosyltransferase activity"/>
    <property type="evidence" value="ECO:0007669"/>
    <property type="project" value="UniProtKB-KW"/>
</dbReference>
<dbReference type="InterPro" id="IPR029044">
    <property type="entry name" value="Nucleotide-diphossugar_trans"/>
</dbReference>
<name>A0A2M8KTP9_9BACT</name>
<dbReference type="InterPro" id="IPR001173">
    <property type="entry name" value="Glyco_trans_2-like"/>
</dbReference>
<evidence type="ECO:0000256" key="3">
    <source>
        <dbReference type="ARBA" id="ARBA00022679"/>
    </source>
</evidence>
<keyword evidence="2" id="KW-0328">Glycosyltransferase</keyword>
<evidence type="ECO:0000313" key="5">
    <source>
        <dbReference type="EMBL" id="PJE63305.1"/>
    </source>
</evidence>
<evidence type="ECO:0000256" key="1">
    <source>
        <dbReference type="ARBA" id="ARBA00006739"/>
    </source>
</evidence>
<protein>
    <recommendedName>
        <fullName evidence="4">Glycosyltransferase 2-like domain-containing protein</fullName>
    </recommendedName>
</protein>
<organism evidence="5 6">
    <name type="scientific">Candidatus Roizmanbacteria bacterium CG10_big_fil_rev_8_21_14_0_10_39_6</name>
    <dbReference type="NCBI Taxonomy" id="1974853"/>
    <lineage>
        <taxon>Bacteria</taxon>
        <taxon>Candidatus Roizmaniibacteriota</taxon>
    </lineage>
</organism>
<dbReference type="Proteomes" id="UP000229554">
    <property type="component" value="Unassembled WGS sequence"/>
</dbReference>
<feature type="domain" description="Glycosyltransferase 2-like" evidence="4">
    <location>
        <begin position="22"/>
        <end position="141"/>
    </location>
</feature>
<dbReference type="SUPFAM" id="SSF53448">
    <property type="entry name" value="Nucleotide-diphospho-sugar transferases"/>
    <property type="match status" value="1"/>
</dbReference>
<comment type="similarity">
    <text evidence="1">Belongs to the glycosyltransferase 2 family.</text>
</comment>
<sequence length="302" mass="34893">MIIIHIKAMSRYEQFPIHLVSVVRNEEQYLPGLVDSILSQEERPYKWTIVDDGSTDDTPSIIDALERDYDWVRRVRAPDRGYNDRGHANSTALRSGFETALQNSQVEAIGVLDADITFNELTMSQIYDAFLNNDNLGIYGGEIVELRGDQWVPPVTLPEDFVRGACKLYRRKCYDDIGGILTRRGWDSIDNLKAAMHGWDVKRDAALLIRHHRPVGTTDGFVKDQWKVGRDAHYIGSDPLLVLARGMRKMVKTKPYFLGGMIFLSAYFKNRFFSTEQYPDPQLLQFVQKRHREILLQGFYKW</sequence>
<proteinExistence type="inferred from homology"/>
<comment type="caution">
    <text evidence="5">The sequence shown here is derived from an EMBL/GenBank/DDBJ whole genome shotgun (WGS) entry which is preliminary data.</text>
</comment>
<evidence type="ECO:0000256" key="2">
    <source>
        <dbReference type="ARBA" id="ARBA00022676"/>
    </source>
</evidence>
<dbReference type="PANTHER" id="PTHR43630:SF1">
    <property type="entry name" value="POLY-BETA-1,6-N-ACETYL-D-GLUCOSAMINE SYNTHASE"/>
    <property type="match status" value="1"/>
</dbReference>
<dbReference type="CDD" id="cd00761">
    <property type="entry name" value="Glyco_tranf_GTA_type"/>
    <property type="match status" value="1"/>
</dbReference>
<evidence type="ECO:0000313" key="6">
    <source>
        <dbReference type="Proteomes" id="UP000229554"/>
    </source>
</evidence>
<reference evidence="6" key="1">
    <citation type="submission" date="2017-09" db="EMBL/GenBank/DDBJ databases">
        <title>Depth-based differentiation of microbial function through sediment-hosted aquifers and enrichment of novel symbionts in the deep terrestrial subsurface.</title>
        <authorList>
            <person name="Probst A.J."/>
            <person name="Ladd B."/>
            <person name="Jarett J.K."/>
            <person name="Geller-Mcgrath D.E."/>
            <person name="Sieber C.M.K."/>
            <person name="Emerson J.B."/>
            <person name="Anantharaman K."/>
            <person name="Thomas B.C."/>
            <person name="Malmstrom R."/>
            <person name="Stieglmeier M."/>
            <person name="Klingl A."/>
            <person name="Woyke T."/>
            <person name="Ryan C.M."/>
            <person name="Banfield J.F."/>
        </authorList>
    </citation>
    <scope>NUCLEOTIDE SEQUENCE [LARGE SCALE GENOMIC DNA]</scope>
</reference>
<evidence type="ECO:0000259" key="4">
    <source>
        <dbReference type="Pfam" id="PF00535"/>
    </source>
</evidence>
<keyword evidence="3" id="KW-0808">Transferase</keyword>
<dbReference type="Pfam" id="PF00535">
    <property type="entry name" value="Glycos_transf_2"/>
    <property type="match status" value="1"/>
</dbReference>
<dbReference type="PANTHER" id="PTHR43630">
    <property type="entry name" value="POLY-BETA-1,6-N-ACETYL-D-GLUCOSAMINE SYNTHASE"/>
    <property type="match status" value="1"/>
</dbReference>
<dbReference type="EMBL" id="PFED01000009">
    <property type="protein sequence ID" value="PJE63305.1"/>
    <property type="molecule type" value="Genomic_DNA"/>
</dbReference>